<dbReference type="WBParaSite" id="ECPE_0000116701-mRNA-1">
    <property type="protein sequence ID" value="ECPE_0000116701-mRNA-1"/>
    <property type="gene ID" value="ECPE_0000116701"/>
</dbReference>
<dbReference type="Proteomes" id="UP000272942">
    <property type="component" value="Unassembled WGS sequence"/>
</dbReference>
<accession>A0A183A2I2</accession>
<keyword evidence="4" id="KW-1185">Reference proteome</keyword>
<keyword evidence="2" id="KW-0812">Transmembrane</keyword>
<evidence type="ECO:0000256" key="1">
    <source>
        <dbReference type="SAM" id="MobiDB-lite"/>
    </source>
</evidence>
<feature type="transmembrane region" description="Helical" evidence="2">
    <location>
        <begin position="118"/>
        <end position="136"/>
    </location>
</feature>
<evidence type="ECO:0000313" key="5">
    <source>
        <dbReference type="WBParaSite" id="ECPE_0000116701-mRNA-1"/>
    </source>
</evidence>
<name>A0A183A2I2_9TREM</name>
<gene>
    <name evidence="3" type="ORF">ECPE_LOCUS1167</name>
</gene>
<feature type="region of interest" description="Disordered" evidence="1">
    <location>
        <begin position="1"/>
        <end position="31"/>
    </location>
</feature>
<evidence type="ECO:0000256" key="2">
    <source>
        <dbReference type="SAM" id="Phobius"/>
    </source>
</evidence>
<proteinExistence type="predicted"/>
<reference evidence="3 4" key="2">
    <citation type="submission" date="2018-11" db="EMBL/GenBank/DDBJ databases">
        <authorList>
            <consortium name="Pathogen Informatics"/>
        </authorList>
    </citation>
    <scope>NUCLEOTIDE SEQUENCE [LARGE SCALE GENOMIC DNA]</scope>
    <source>
        <strain evidence="3 4">Egypt</strain>
    </source>
</reference>
<keyword evidence="2" id="KW-0472">Membrane</keyword>
<feature type="compositionally biased region" description="Polar residues" evidence="1">
    <location>
        <begin position="12"/>
        <end position="29"/>
    </location>
</feature>
<keyword evidence="2" id="KW-1133">Transmembrane helix</keyword>
<dbReference type="EMBL" id="UZAN01005829">
    <property type="protein sequence ID" value="VDP34154.1"/>
    <property type="molecule type" value="Genomic_DNA"/>
</dbReference>
<dbReference type="AlphaFoldDB" id="A0A183A2I2"/>
<reference evidence="5" key="1">
    <citation type="submission" date="2016-06" db="UniProtKB">
        <authorList>
            <consortium name="WormBaseParasite"/>
        </authorList>
    </citation>
    <scope>IDENTIFICATION</scope>
</reference>
<protein>
    <submittedName>
        <fullName evidence="5">FtsH_ext domain-containing protein</fullName>
    </submittedName>
</protein>
<sequence>SSINPKFGSGGSNRARTEQQSSDQSNGNANRRPKLSPVRFFILLVSAGLTFFAGYALTHNAPYVMDMQKFMYLLERGEVQSIVLHPRRRFAIVKLHTPLREAGDKVSEKIPLTDCCPIFLIVFTSINWYFAVLHSFNGCY</sequence>
<evidence type="ECO:0000313" key="4">
    <source>
        <dbReference type="Proteomes" id="UP000272942"/>
    </source>
</evidence>
<organism evidence="5">
    <name type="scientific">Echinostoma caproni</name>
    <dbReference type="NCBI Taxonomy" id="27848"/>
    <lineage>
        <taxon>Eukaryota</taxon>
        <taxon>Metazoa</taxon>
        <taxon>Spiralia</taxon>
        <taxon>Lophotrochozoa</taxon>
        <taxon>Platyhelminthes</taxon>
        <taxon>Trematoda</taxon>
        <taxon>Digenea</taxon>
        <taxon>Plagiorchiida</taxon>
        <taxon>Echinostomata</taxon>
        <taxon>Echinostomatoidea</taxon>
        <taxon>Echinostomatidae</taxon>
        <taxon>Echinostoma</taxon>
    </lineage>
</organism>
<feature type="transmembrane region" description="Helical" evidence="2">
    <location>
        <begin position="40"/>
        <end position="57"/>
    </location>
</feature>
<evidence type="ECO:0000313" key="3">
    <source>
        <dbReference type="EMBL" id="VDP34154.1"/>
    </source>
</evidence>